<organism evidence="2 3">
    <name type="scientific">Nonomuraea mangrovi</name>
    <dbReference type="NCBI Taxonomy" id="2316207"/>
    <lineage>
        <taxon>Bacteria</taxon>
        <taxon>Bacillati</taxon>
        <taxon>Actinomycetota</taxon>
        <taxon>Actinomycetes</taxon>
        <taxon>Streptosporangiales</taxon>
        <taxon>Streptosporangiaceae</taxon>
        <taxon>Nonomuraea</taxon>
    </lineage>
</organism>
<dbReference type="PANTHER" id="PTHR40254">
    <property type="entry name" value="BLR0577 PROTEIN"/>
    <property type="match status" value="1"/>
</dbReference>
<keyword evidence="3" id="KW-1185">Reference proteome</keyword>
<comment type="caution">
    <text evidence="2">The sequence shown here is derived from an EMBL/GenBank/DDBJ whole genome shotgun (WGS) entry which is preliminary data.</text>
</comment>
<evidence type="ECO:0000313" key="3">
    <source>
        <dbReference type="Proteomes" id="UP001597368"/>
    </source>
</evidence>
<dbReference type="PANTHER" id="PTHR40254:SF1">
    <property type="entry name" value="BLR0577 PROTEIN"/>
    <property type="match status" value="1"/>
</dbReference>
<protein>
    <submittedName>
        <fullName evidence="2">FAD/NAD(P)-binding protein</fullName>
    </submittedName>
</protein>
<dbReference type="InterPro" id="IPR052189">
    <property type="entry name" value="L-asp_N-monooxygenase_NS-form"/>
</dbReference>
<name>A0ABW4SPY4_9ACTN</name>
<proteinExistence type="predicted"/>
<dbReference type="Proteomes" id="UP001597368">
    <property type="component" value="Unassembled WGS sequence"/>
</dbReference>
<evidence type="ECO:0000313" key="2">
    <source>
        <dbReference type="EMBL" id="MFD1931020.1"/>
    </source>
</evidence>
<sequence>MGAIAVIGAGPTGTCLVERILANAPEFLGHTVLDLHVVDPHPHGPCAVRQAERLDLLWAESAAADITLYTDGSVRCEGPIRSGPSLAEWLGCDPGHFAPRPALSRYLSDVFERAVRAAPGNVRVHVHREEATGLAELPGRQRVELAGGRWLEADAVILVQGRQGVLPTPEEDAQLAFAARHNLLYLPTGHPADLSLDELPAGRPVLVRGAGLAFFDLMVLLTTGRGGRFTRSQDGEPVYRPSGAEPLLHVGSRRGVPFHARTGYRLAGPTPGPPRFLTPGALPAETAELRELIAKELAYAYYRELFTAHPSRTRLEPAAFLDAFAAAAWDGRQMRALVTKAVPRFADRLHLDRLERPLRGMRFGDSAGLQRWMHGYLAADLERRADAAYSADLAMIHGLFAVHDALPEAARDPWFQRLSGFLAGGPPGPRLAELRALARAGVVTFLGADLRIEQEERAGAWRATSPTVPGSVEARALVEARLPAPSVDRSTDPLIAGLYARGEIRDASGLPDVWPADGRLLGQDGVPHPRRFAMGRWAVSGFARPHADAPLLRHADMLARTVLAQTAAAGRRAAA</sequence>
<dbReference type="EMBL" id="JBHUFV010000007">
    <property type="protein sequence ID" value="MFD1931020.1"/>
    <property type="molecule type" value="Genomic_DNA"/>
</dbReference>
<accession>A0ABW4SPY4</accession>
<evidence type="ECO:0000259" key="1">
    <source>
        <dbReference type="Pfam" id="PF13454"/>
    </source>
</evidence>
<feature type="domain" description="FAD-dependent urate hydroxylase HpyO/Asp monooxygenase CreE-like FAD/NAD(P)-binding" evidence="1">
    <location>
        <begin position="5"/>
        <end position="162"/>
    </location>
</feature>
<dbReference type="InterPro" id="IPR036188">
    <property type="entry name" value="FAD/NAD-bd_sf"/>
</dbReference>
<dbReference type="RefSeq" id="WP_379569979.1">
    <property type="nucleotide sequence ID" value="NZ_JBHUFV010000007.1"/>
</dbReference>
<dbReference type="Pfam" id="PF13454">
    <property type="entry name" value="NAD_binding_9"/>
    <property type="match status" value="1"/>
</dbReference>
<gene>
    <name evidence="2" type="ORF">ACFSKW_05960</name>
</gene>
<dbReference type="SUPFAM" id="SSF51905">
    <property type="entry name" value="FAD/NAD(P)-binding domain"/>
    <property type="match status" value="1"/>
</dbReference>
<reference evidence="3" key="1">
    <citation type="journal article" date="2019" name="Int. J. Syst. Evol. Microbiol.">
        <title>The Global Catalogue of Microorganisms (GCM) 10K type strain sequencing project: providing services to taxonomists for standard genome sequencing and annotation.</title>
        <authorList>
            <consortium name="The Broad Institute Genomics Platform"/>
            <consortium name="The Broad Institute Genome Sequencing Center for Infectious Disease"/>
            <person name="Wu L."/>
            <person name="Ma J."/>
        </authorList>
    </citation>
    <scope>NUCLEOTIDE SEQUENCE [LARGE SCALE GENOMIC DNA]</scope>
    <source>
        <strain evidence="3">ICMP 6774ER</strain>
    </source>
</reference>
<dbReference type="InterPro" id="IPR038732">
    <property type="entry name" value="HpyO/CreE_NAD-binding"/>
</dbReference>